<proteinExistence type="predicted"/>
<dbReference type="InterPro" id="IPR000264">
    <property type="entry name" value="ALB/AFP/VDB"/>
</dbReference>
<keyword evidence="3" id="KW-0677">Repeat</keyword>
<name>A0A6J1VWR6_9SAUR</name>
<protein>
    <submittedName>
        <fullName evidence="7">Serum albumin-like</fullName>
    </submittedName>
</protein>
<dbReference type="KEGG" id="nss:113426282"/>
<evidence type="ECO:0000256" key="4">
    <source>
        <dbReference type="ARBA" id="ARBA00023157"/>
    </source>
</evidence>
<feature type="domain" description="Albumin" evidence="5">
    <location>
        <begin position="81"/>
        <end position="272"/>
    </location>
</feature>
<dbReference type="InterPro" id="IPR020858">
    <property type="entry name" value="Serum_albumin-like"/>
</dbReference>
<dbReference type="Gene3D" id="1.10.246.10">
    <property type="match status" value="5"/>
</dbReference>
<organism evidence="6 7">
    <name type="scientific">Notechis scutatus</name>
    <name type="common">mainland tiger snake</name>
    <dbReference type="NCBI Taxonomy" id="8663"/>
    <lineage>
        <taxon>Eukaryota</taxon>
        <taxon>Metazoa</taxon>
        <taxon>Chordata</taxon>
        <taxon>Craniata</taxon>
        <taxon>Vertebrata</taxon>
        <taxon>Euteleostomi</taxon>
        <taxon>Lepidosauria</taxon>
        <taxon>Squamata</taxon>
        <taxon>Bifurcata</taxon>
        <taxon>Unidentata</taxon>
        <taxon>Episquamata</taxon>
        <taxon>Toxicofera</taxon>
        <taxon>Serpentes</taxon>
        <taxon>Colubroidea</taxon>
        <taxon>Elapidae</taxon>
        <taxon>Hydrophiinae</taxon>
        <taxon>Notechis</taxon>
    </lineage>
</organism>
<dbReference type="SMART" id="SM00103">
    <property type="entry name" value="ALBUMIN"/>
    <property type="match status" value="2"/>
</dbReference>
<dbReference type="GeneID" id="113426282"/>
<sequence length="480" mass="54749">MYPLSLSPSLPISLYLSLSPSISNTCFVFHRYIFEISRRYPKALVVVILEATKNYNKILETCCAAADKDVCINEKATEAKKKFREILEEQEYTCYNLKKYGKDKLHALKFIETHEKFVNANQETISHIVKVVVHIYEEICKGNSVEVLVDRIALSQYACEHKDAISSNIAPCCEKPLVERPNCLATLENDARSPDLPPPSGEILKETEACKSYTEHRDDYKESFLFTLTRNHPELSKLIDLEILHKYEQLLEKCCQLEDHVQCLHTGEEQLKSYITKINEVVKNNCNNYKEIGGYFFQNEYLIKYSKIIPQAPTSKLIELTEKVAKVAEKCCHLDSNHQVLCALENTDKVIGSICSYHEEHHTNKQICHCCDSSFISRWECINNLGPDPSYVPPPFKPKTLDAPENLCSPNEETVQKSKQSLLSDLIKSKPNIPDEELAVGILAFRELQTDCCAAENKKECFDTKGQKLVEQLQSGHITE</sequence>
<keyword evidence="4" id="KW-1015">Disulfide bond</keyword>
<dbReference type="SUPFAM" id="SSF48552">
    <property type="entry name" value="Serum albumin-like"/>
    <property type="match status" value="3"/>
</dbReference>
<evidence type="ECO:0000313" key="6">
    <source>
        <dbReference type="Proteomes" id="UP000504612"/>
    </source>
</evidence>
<dbReference type="PROSITE" id="PS51438">
    <property type="entry name" value="ALBUMIN_2"/>
    <property type="match status" value="3"/>
</dbReference>
<dbReference type="PROSITE" id="PS00212">
    <property type="entry name" value="ALBUMIN_1"/>
    <property type="match status" value="2"/>
</dbReference>
<evidence type="ECO:0000256" key="3">
    <source>
        <dbReference type="ARBA" id="ARBA00022737"/>
    </source>
</evidence>
<dbReference type="PANTHER" id="PTHR11385:SF14">
    <property type="entry name" value="AFAMIN"/>
    <property type="match status" value="1"/>
</dbReference>
<evidence type="ECO:0000259" key="5">
    <source>
        <dbReference type="PROSITE" id="PS51438"/>
    </source>
</evidence>
<dbReference type="Proteomes" id="UP000504612">
    <property type="component" value="Unplaced"/>
</dbReference>
<evidence type="ECO:0000256" key="2">
    <source>
        <dbReference type="ARBA" id="ARBA00022525"/>
    </source>
</evidence>
<dbReference type="PANTHER" id="PTHR11385">
    <property type="entry name" value="SERUM ALBUMIN-RELATED"/>
    <property type="match status" value="1"/>
</dbReference>
<feature type="domain" description="Albumin" evidence="5">
    <location>
        <begin position="273"/>
        <end position="471"/>
    </location>
</feature>
<accession>A0A6J1VWR6</accession>
<dbReference type="Pfam" id="PF00273">
    <property type="entry name" value="Serum_albumin"/>
    <property type="match status" value="3"/>
</dbReference>
<dbReference type="InterPro" id="IPR014760">
    <property type="entry name" value="Serum_albumin_N"/>
</dbReference>
<keyword evidence="6" id="KW-1185">Reference proteome</keyword>
<keyword evidence="2" id="KW-0964">Secreted</keyword>
<evidence type="ECO:0000313" key="7">
    <source>
        <dbReference type="RefSeq" id="XP_026544429.1"/>
    </source>
</evidence>
<comment type="subcellular location">
    <subcellularLocation>
        <location evidence="1">Secreted</location>
    </subcellularLocation>
</comment>
<dbReference type="GO" id="GO:0005737">
    <property type="term" value="C:cytoplasm"/>
    <property type="evidence" value="ECO:0007669"/>
    <property type="project" value="TreeGrafter"/>
</dbReference>
<evidence type="ECO:0000256" key="1">
    <source>
        <dbReference type="ARBA" id="ARBA00004613"/>
    </source>
</evidence>
<dbReference type="AlphaFoldDB" id="A0A6J1VWR6"/>
<gene>
    <name evidence="7" type="primary">LOC113426282</name>
</gene>
<dbReference type="CDD" id="cd00015">
    <property type="entry name" value="ALBUMIN"/>
    <property type="match status" value="1"/>
</dbReference>
<dbReference type="RefSeq" id="XP_026544429.1">
    <property type="nucleotide sequence ID" value="XM_026688644.1"/>
</dbReference>
<dbReference type="InterPro" id="IPR020857">
    <property type="entry name" value="Serum_albumin_CS"/>
</dbReference>
<dbReference type="PRINTS" id="PR00802">
    <property type="entry name" value="SERUMALBUMIN"/>
</dbReference>
<feature type="domain" description="Albumin" evidence="5">
    <location>
        <begin position="1"/>
        <end position="80"/>
    </location>
</feature>
<reference evidence="7" key="1">
    <citation type="submission" date="2025-08" db="UniProtKB">
        <authorList>
            <consortium name="RefSeq"/>
        </authorList>
    </citation>
    <scope>IDENTIFICATION</scope>
</reference>
<dbReference type="GO" id="GO:0036094">
    <property type="term" value="F:small molecule binding"/>
    <property type="evidence" value="ECO:0007669"/>
    <property type="project" value="TreeGrafter"/>
</dbReference>
<dbReference type="GO" id="GO:0072562">
    <property type="term" value="C:blood microparticle"/>
    <property type="evidence" value="ECO:0007669"/>
    <property type="project" value="TreeGrafter"/>
</dbReference>